<dbReference type="InterPro" id="IPR013658">
    <property type="entry name" value="SGL"/>
</dbReference>
<dbReference type="EMBL" id="JBHTIL010000001">
    <property type="protein sequence ID" value="MFD0925327.1"/>
    <property type="molecule type" value="Genomic_DNA"/>
</dbReference>
<sequence length="290" mass="31434">MTTDATVVLENYTYFECPRWHDGRIWVSDFYTHQVISAQADGSDVRVEAEVPQQPSGLGWLPDGRLLIVSMRDHTILRREDDGSLAVHADLSHLVEHHLNDMLVDGNGRAYVGNFGFDLMNGGDPASTSLILVEPDGSSRVVADGLWFPNGMALTSDGRLVVDETVANRISVFDIHDDGGLGERRDWAVFGELPDMADTATAMGQIVLAPDGCAIDGDDVLWVADALNGRIARVVEGEGITDQLDFDSGVFACGFGGEDGHTLFVCAAPDFDEHARKEATDGRLLSVAFR</sequence>
<protein>
    <submittedName>
        <fullName evidence="3">SMP-30/gluconolactonase/LRE family protein</fullName>
    </submittedName>
</protein>
<dbReference type="SUPFAM" id="SSF63829">
    <property type="entry name" value="Calcium-dependent phosphotriesterase"/>
    <property type="match status" value="1"/>
</dbReference>
<comment type="similarity">
    <text evidence="1">Belongs to the SMP-30/CGR1 family.</text>
</comment>
<evidence type="ECO:0000313" key="3">
    <source>
        <dbReference type="EMBL" id="MFD0925327.1"/>
    </source>
</evidence>
<proteinExistence type="inferred from homology"/>
<dbReference type="PRINTS" id="PR01790">
    <property type="entry name" value="SMP30FAMILY"/>
</dbReference>
<dbReference type="InterPro" id="IPR005511">
    <property type="entry name" value="SMP-30"/>
</dbReference>
<reference evidence="4" key="1">
    <citation type="journal article" date="2019" name="Int. J. Syst. Evol. Microbiol.">
        <title>The Global Catalogue of Microorganisms (GCM) 10K type strain sequencing project: providing services to taxonomists for standard genome sequencing and annotation.</title>
        <authorList>
            <consortium name="The Broad Institute Genomics Platform"/>
            <consortium name="The Broad Institute Genome Sequencing Center for Infectious Disease"/>
            <person name="Wu L."/>
            <person name="Ma J."/>
        </authorList>
    </citation>
    <scope>NUCLEOTIDE SEQUENCE [LARGE SCALE GENOMIC DNA]</scope>
    <source>
        <strain evidence="4">CCUG 50873</strain>
    </source>
</reference>
<evidence type="ECO:0000313" key="4">
    <source>
        <dbReference type="Proteomes" id="UP001597068"/>
    </source>
</evidence>
<keyword evidence="4" id="KW-1185">Reference proteome</keyword>
<dbReference type="PANTHER" id="PTHR10907:SF47">
    <property type="entry name" value="REGUCALCIN"/>
    <property type="match status" value="1"/>
</dbReference>
<evidence type="ECO:0000259" key="2">
    <source>
        <dbReference type="Pfam" id="PF08450"/>
    </source>
</evidence>
<accession>A0ABW3G5N6</accession>
<dbReference type="PANTHER" id="PTHR10907">
    <property type="entry name" value="REGUCALCIN"/>
    <property type="match status" value="1"/>
</dbReference>
<dbReference type="Pfam" id="PF08450">
    <property type="entry name" value="SGL"/>
    <property type="match status" value="1"/>
</dbReference>
<name>A0ABW3G5N6_9NOCA</name>
<dbReference type="InterPro" id="IPR011042">
    <property type="entry name" value="6-blade_b-propeller_TolB-like"/>
</dbReference>
<gene>
    <name evidence="3" type="ORF">ACFQ04_06205</name>
</gene>
<organism evidence="3 4">
    <name type="scientific">Williamsia deligens</name>
    <dbReference type="NCBI Taxonomy" id="321325"/>
    <lineage>
        <taxon>Bacteria</taxon>
        <taxon>Bacillati</taxon>
        <taxon>Actinomycetota</taxon>
        <taxon>Actinomycetes</taxon>
        <taxon>Mycobacteriales</taxon>
        <taxon>Nocardiaceae</taxon>
        <taxon>Williamsia</taxon>
    </lineage>
</organism>
<dbReference type="Gene3D" id="2.120.10.30">
    <property type="entry name" value="TolB, C-terminal domain"/>
    <property type="match status" value="1"/>
</dbReference>
<dbReference type="RefSeq" id="WP_253646714.1">
    <property type="nucleotide sequence ID" value="NZ_BAAAMO010000002.1"/>
</dbReference>
<feature type="domain" description="SMP-30/Gluconolactonase/LRE-like region" evidence="2">
    <location>
        <begin position="16"/>
        <end position="268"/>
    </location>
</feature>
<evidence type="ECO:0000256" key="1">
    <source>
        <dbReference type="ARBA" id="ARBA00008853"/>
    </source>
</evidence>
<dbReference type="Proteomes" id="UP001597068">
    <property type="component" value="Unassembled WGS sequence"/>
</dbReference>
<comment type="caution">
    <text evidence="3">The sequence shown here is derived from an EMBL/GenBank/DDBJ whole genome shotgun (WGS) entry which is preliminary data.</text>
</comment>